<dbReference type="OMA" id="IFLNHDN"/>
<dbReference type="InParanoid" id="E1ZVS1"/>
<organism evidence="3">
    <name type="scientific">Camponotus floridanus</name>
    <name type="common">Florida carpenter ant</name>
    <dbReference type="NCBI Taxonomy" id="104421"/>
    <lineage>
        <taxon>Eukaryota</taxon>
        <taxon>Metazoa</taxon>
        <taxon>Ecdysozoa</taxon>
        <taxon>Arthropoda</taxon>
        <taxon>Hexapoda</taxon>
        <taxon>Insecta</taxon>
        <taxon>Pterygota</taxon>
        <taxon>Neoptera</taxon>
        <taxon>Endopterygota</taxon>
        <taxon>Hymenoptera</taxon>
        <taxon>Apocrita</taxon>
        <taxon>Aculeata</taxon>
        <taxon>Formicoidea</taxon>
        <taxon>Formicidae</taxon>
        <taxon>Formicinae</taxon>
        <taxon>Camponotus</taxon>
    </lineage>
</organism>
<evidence type="ECO:0000313" key="2">
    <source>
        <dbReference type="EMBL" id="EFN74705.1"/>
    </source>
</evidence>
<dbReference type="EMBL" id="GL434631">
    <property type="protein sequence ID" value="EFN74705.1"/>
    <property type="molecule type" value="Genomic_DNA"/>
</dbReference>
<name>E1ZVS1_CAMFO</name>
<evidence type="ECO:0000313" key="3">
    <source>
        <dbReference type="Proteomes" id="UP000000311"/>
    </source>
</evidence>
<dbReference type="Proteomes" id="UP000000311">
    <property type="component" value="Unassembled WGS sequence"/>
</dbReference>
<keyword evidence="3" id="KW-1185">Reference proteome</keyword>
<sequence length="2814" mass="322237">MIPASHASQSIAEDPVTSQDILSRLEAAAVLRGNLVTALGHVLLLCLDDDARVPLEIVHNAVRNRRVAAYELLPVLPALKNKLPKQQLYKLLQMLERADNRFVSEYASLSINIFPDISVLERAPLVDLLSNVDSETIESISRDEPKRLSLAEDVDFLLRATRDLRTLNLHLVSAILVNYPEFDLTDPEIHEAISFVAQQMGERSRAEDPLLQNIAVNLNVTDFLRTVLERLEVDELSSRATREAVSLLLQNLAKPHSLAPKWKDNPRRLLTITNNFYPVNVTAVAKYLANHLEDSHFRDLDIGFYETGDEALLQALSRLRRKSNLQHLSKPLSLLTSFVSQKLAYDGNDVHSAPISQYEVNGYLDAFDTPCLQEKLNDAMRTLRSRLSEDLPWTYAFGDKRTSDDPRELTLLSLTRLRSIPISKPQAIVIDDFVYKNRALDLTGKRNPLYDSGIIFQRDDSTDVEVDLFSLLKRIPNVFKSEKFSPMLNFLSKPNILDILGYEFNKFEHETPRSLLLAMLKRALTLDSVKSDDSLSRALQNARSYLEEPLLINLYTSEDLQFLLQQLPGIDSDSRYLPLKILFKKNKLFKYLSSSFNLAGVHEPMERLLLILQTVSLKIAQPTLSEALSFALDNIDGSPLKIRTFVRVDFVYLIQQLLSRNSTLQNEILNSSVYMNVGDWNISISGTPENVLARVLSYPVKHIASDGHLAELVKRAVSILEEEDLVDIEILKRRTLEAMLEYLPNNTYAKPVILLLKKANLLTLVPKLNLTTLENASPRQALITLLRSLIESRVIRAEKLLVRRVRVALDSLDSNEHPRQAPIYAYLIQSLQDPSNVAYKPLLREASELQNVTVSSDERQAWLQSYLEEIVAKNETEKLTEAALMALKEIGYENPDEETRASETRISEALSFLPIDSFAKPLRKLLTPEWTYNILPEELKKEGSLEKEELLLAILNHAKHRTNIADNPALMKVISNVETKLNGWKIKVELLKSAVVAAKTTIYDPVKSLLTVTGLNKLRVTVPPAKSVKISLLGLLRLLLKHPAIKRTDKISELLSVVRQDVLAFGMDADLLTVLDEAGIAYTAELAPIRLFLHKRGFSDKFARTVLTTANPAKRYRTLVNILWQQRQISNDTRFHDALSILRNTDPVSEESTGTLISDLRDVLNSIPHQVKEEFKSIEHLFNVDLLAHLARDNEIVESKVPLITLLSKTASLPEVRSNRSVARELQKLQSSRRIKQLAGPVVTGYQLRPLLLEFGHVQQINIDYLNSILDPEILSYLNPEEFSDISDDNIEVLSTIVDYLLYQEPTYVNYDMQEHLQSLKRALMLVVNPNKTSSKRHLSKEDWEKMLILIPRKRDFAPVKIFLQSDKIYKHIFKDADWKLFSTPVKKLLHLLSLIESSENKNVYESADKLRIYLEKRFNFVTEQDVKSMHRALASLKLKYDLVPLKIFLNHDNLIKYLPPDLEYTRHRTSIDGLAAVLDNFLQSPSLRQKKALHKTITLVRKSIREKTGLMRRLFRQAFHKRPSSEDLEFISYISSPKIREFLSPENLLNLLPQSFTFEDRPTFKTKALHLLRQLLQLNITDVHSDLERLDREVETYPDVPDITWDDLTPLLNILPVEGIPHVELIKKYIRPLTLIKLFPGNFNVKQALDAKMALYDVLSLLSATLGSAKNEKLQTVFDALTSELAKINSNVILQEALVNSDDIKSIIKEIPFKQYKQLEPLKAKMTVMNVVSSLPMNFQLTNYKTKKLRVLAVLNELSKSNAFGPWLHSVNFAKRIVSKMPNVPVMNDTEIERLVLLLPLSTFYMEQLLTNCKLASLMPYLPIHFNLASLESRKMKIAKILHYCKVANPMNMSTKQALTNAEATLKSSPDFDITSEHVEVLIRAIPCTHFTLIKALLRFLSATNIESLLPWDLDVYRASRTFKQRVLDLLAALRNVKKLQTREMFSALDYLETNMESLPEKVHVPQDRITVLMNAKIMSGAPSVYRDFVSKTENLVQILPPNYRFQIDPLTVHNEWELIIYMSSLFLRDVKMNDTIKNSFKACVDDMRRHDMEQLFYNITTGLDSTPFEQFVPLRLYTQSHQHTLVAPIEDVFRRADLQGRIYTTIRVMMREFIRRPELIGSKSVIDDMEVFLHDYVMLKLTRENMYEKPTSYDIELAIEEIPNDHKYDDLKVLFRCQEIQMPILEKTLLADDTPKQLLMDLLKVAETGDVDEKIRKSVEILKPDVARGIREEEVEHVLKQLRDYKHHVSKLQAVRGYLARVGLQSVLMNDTKNDFRLAYPTYKQRLRALNERLLEGVPDQPNDGEFQAELRYLNRTLHNENKPERVMPRTMNDININSLFLALPKTRNERIIRGVIKFFSIPDLLRQLNLPKNPFDYATKGRLLQAILDLGQELESVQQDPAQQEALEYFRDKVITAGPGAQPIELKKDARDFNIDMYGAMRAINYTKVTEKDMVNLTTFLDRNRLVYTVGFNHMAYATRGAYLKALFEHLAGISQVPDDAKQLMKTFLPAIRLDGPGDEGVDLDVDICEKATPQTRMFGDATSSNSNFSRPLVAPFYTDTESTSHTFEENKESLKTAVDLMLATISSSEEENLEQIDSQDSYKDKTRIKVPQYSQDSRRRLKSTQDTKDFDSSLFEEATMRGSSSELSSKKERNDWSTEPLFDDTVFEIPLKHNKMIKKVEIKSRSDSSQESSNLSSDSSIKSQKKIAKSLPARNSPSEKLSKKSQNRKRHELASQRILLQPDTSIDIEYDDFDGSAPVTRMSLMDEENLSLMKELMTEQTNIGEKTRIVKKDLSRYTRREKKREGERKV</sequence>
<feature type="region of interest" description="Disordered" evidence="1">
    <location>
        <begin position="2686"/>
        <end position="2742"/>
    </location>
</feature>
<protein>
    <submittedName>
        <fullName evidence="2">Uncharacterized protein</fullName>
    </submittedName>
</protein>
<evidence type="ECO:0000256" key="1">
    <source>
        <dbReference type="SAM" id="MobiDB-lite"/>
    </source>
</evidence>
<reference evidence="2 3" key="1">
    <citation type="journal article" date="2010" name="Science">
        <title>Genomic comparison of the ants Camponotus floridanus and Harpegnathos saltator.</title>
        <authorList>
            <person name="Bonasio R."/>
            <person name="Zhang G."/>
            <person name="Ye C."/>
            <person name="Mutti N.S."/>
            <person name="Fang X."/>
            <person name="Qin N."/>
            <person name="Donahue G."/>
            <person name="Yang P."/>
            <person name="Li Q."/>
            <person name="Li C."/>
            <person name="Zhang P."/>
            <person name="Huang Z."/>
            <person name="Berger S.L."/>
            <person name="Reinberg D."/>
            <person name="Wang J."/>
            <person name="Liebig J."/>
        </authorList>
    </citation>
    <scope>NUCLEOTIDE SEQUENCE [LARGE SCALE GENOMIC DNA]</scope>
    <source>
        <strain evidence="3">C129</strain>
    </source>
</reference>
<feature type="region of interest" description="Disordered" evidence="1">
    <location>
        <begin position="2615"/>
        <end position="2659"/>
    </location>
</feature>
<accession>E1ZVS1</accession>
<proteinExistence type="predicted"/>
<dbReference type="OrthoDB" id="7550500at2759"/>
<feature type="compositionally biased region" description="Low complexity" evidence="1">
    <location>
        <begin position="2693"/>
        <end position="2706"/>
    </location>
</feature>
<gene>
    <name evidence="2" type="ORF">EAG_02898</name>
</gene>